<keyword evidence="2" id="KW-1185">Reference proteome</keyword>
<protein>
    <submittedName>
        <fullName evidence="1">Uncharacterized protein</fullName>
    </submittedName>
</protein>
<dbReference type="Proteomes" id="UP000027601">
    <property type="component" value="Unassembled WGS sequence"/>
</dbReference>
<accession>A0A069D4X6</accession>
<dbReference type="EMBL" id="BAJS01000021">
    <property type="protein sequence ID" value="GAK37457.1"/>
    <property type="molecule type" value="Genomic_DNA"/>
</dbReference>
<reference evidence="1 2" key="1">
    <citation type="journal article" date="2015" name="Microbes Environ.">
        <title>Distribution and evolution of nitrogen fixation genes in the phylum bacteroidetes.</title>
        <authorList>
            <person name="Inoue J."/>
            <person name="Oshima K."/>
            <person name="Suda W."/>
            <person name="Sakamoto M."/>
            <person name="Iino T."/>
            <person name="Noda S."/>
            <person name="Hongoh Y."/>
            <person name="Hattori M."/>
            <person name="Ohkuma M."/>
        </authorList>
    </citation>
    <scope>NUCLEOTIDE SEQUENCE [LARGE SCALE GENOMIC DNA]</scope>
    <source>
        <strain evidence="1 2">JCM 15093</strain>
    </source>
</reference>
<evidence type="ECO:0000313" key="2">
    <source>
        <dbReference type="Proteomes" id="UP000027601"/>
    </source>
</evidence>
<dbReference type="AlphaFoldDB" id="A0A069D4X6"/>
<organism evidence="1 2">
    <name type="scientific">Bacteroides graminisolvens DSM 19988 = JCM 15093</name>
    <dbReference type="NCBI Taxonomy" id="1121097"/>
    <lineage>
        <taxon>Bacteria</taxon>
        <taxon>Pseudomonadati</taxon>
        <taxon>Bacteroidota</taxon>
        <taxon>Bacteroidia</taxon>
        <taxon>Bacteroidales</taxon>
        <taxon>Bacteroidaceae</taxon>
        <taxon>Bacteroides</taxon>
    </lineage>
</organism>
<dbReference type="STRING" id="1121097.GCA_000428125_02335"/>
<name>A0A069D4X6_9BACE</name>
<dbReference type="OrthoDB" id="9990857at2"/>
<dbReference type="RefSeq" id="WP_024997117.1">
    <property type="nucleotide sequence ID" value="NZ_ATZI01000010.1"/>
</dbReference>
<sequence>MNELTTKGTYKKVDLTVNGDKTSQAVAAQKKREEKLFPLRLNSKTVIYVKKENQNTHYAEKAKKKIGIE</sequence>
<evidence type="ECO:0000313" key="1">
    <source>
        <dbReference type="EMBL" id="GAK37457.1"/>
    </source>
</evidence>
<comment type="caution">
    <text evidence="1">The sequence shown here is derived from an EMBL/GenBank/DDBJ whole genome shotgun (WGS) entry which is preliminary data.</text>
</comment>
<gene>
    <name evidence="1" type="ORF">JCM15093_2708</name>
</gene>
<proteinExistence type="predicted"/>